<dbReference type="InterPro" id="IPR004843">
    <property type="entry name" value="Calcineurin-like_PHP"/>
</dbReference>
<dbReference type="GO" id="GO:0009245">
    <property type="term" value="P:lipid A biosynthetic process"/>
    <property type="evidence" value="ECO:0007669"/>
    <property type="project" value="TreeGrafter"/>
</dbReference>
<feature type="domain" description="Calcineurin-like phosphoesterase" evidence="3">
    <location>
        <begin position="65"/>
        <end position="245"/>
    </location>
</feature>
<dbReference type="Pfam" id="PF00149">
    <property type="entry name" value="Metallophos"/>
    <property type="match status" value="1"/>
</dbReference>
<evidence type="ECO:0000313" key="5">
    <source>
        <dbReference type="Proteomes" id="UP000253744"/>
    </source>
</evidence>
<dbReference type="Gene3D" id="3.60.21.10">
    <property type="match status" value="1"/>
</dbReference>
<name>A0A345II08_9DEIO</name>
<dbReference type="GO" id="GO:0046872">
    <property type="term" value="F:metal ion binding"/>
    <property type="evidence" value="ECO:0007669"/>
    <property type="project" value="UniProtKB-KW"/>
</dbReference>
<reference evidence="4 5" key="1">
    <citation type="submission" date="2018-07" db="EMBL/GenBank/DDBJ databases">
        <title>Complete Genome and Methylome Analysis of Deinococcus wulumuqiensis NEB 479.</title>
        <authorList>
            <person name="Fomenkov A."/>
            <person name="Luyten Y."/>
            <person name="Vincze T."/>
            <person name="Anton B.P."/>
            <person name="Clark T."/>
            <person name="Roberts R.J."/>
            <person name="Morgan R.D."/>
        </authorList>
    </citation>
    <scope>NUCLEOTIDE SEQUENCE [LARGE SCALE GENOMIC DNA]</scope>
    <source>
        <strain evidence="4 5">NEB 479</strain>
    </source>
</reference>
<accession>A0A345II08</accession>
<dbReference type="Proteomes" id="UP000253744">
    <property type="component" value="Chromosome"/>
</dbReference>
<dbReference type="GO" id="GO:0008758">
    <property type="term" value="F:UDP-2,3-diacylglucosamine hydrolase activity"/>
    <property type="evidence" value="ECO:0007669"/>
    <property type="project" value="TreeGrafter"/>
</dbReference>
<dbReference type="GO" id="GO:0016020">
    <property type="term" value="C:membrane"/>
    <property type="evidence" value="ECO:0007669"/>
    <property type="project" value="GOC"/>
</dbReference>
<evidence type="ECO:0000313" key="4">
    <source>
        <dbReference type="EMBL" id="AXG99330.1"/>
    </source>
</evidence>
<dbReference type="AlphaFoldDB" id="A0A345II08"/>
<gene>
    <name evidence="4" type="ORF">DVJ83_09460</name>
</gene>
<keyword evidence="1" id="KW-0479">Metal-binding</keyword>
<dbReference type="PANTHER" id="PTHR31302">
    <property type="entry name" value="TRANSMEMBRANE PROTEIN WITH METALLOPHOSPHOESTERASE DOMAIN-RELATED"/>
    <property type="match status" value="1"/>
</dbReference>
<sequence>MSVSWPGPARPSHDPPPDPQRRVLLRRLLAGTLAGGVGASFVAQGYRFGVTHEQRALAGLTRPVRLALLTDLHYGLYIGAGSVRRWVDATLAQRPDLILLGGDLVDRRFAGAQGSRPLGALLAELGRLRAPLGVYAVWGNHDYGSFGRYGTRRLGPPVSDWAARREALRLALDRQGVTVLLNGGRPLRDDLWLGGVDDLWLGEPDVAAALRGAGRRATVLLSHNPDVLLQLPAQPGLTLSGHTHGGQVRLPWVGALQVPADPRFTAGWVQGPQGAPAYVSRGLGMSGLPVRNLCEPEITLLTLTPPAT</sequence>
<evidence type="ECO:0000256" key="1">
    <source>
        <dbReference type="ARBA" id="ARBA00022723"/>
    </source>
</evidence>
<dbReference type="InterPro" id="IPR051158">
    <property type="entry name" value="Metallophosphoesterase_sf"/>
</dbReference>
<dbReference type="PANTHER" id="PTHR31302:SF31">
    <property type="entry name" value="PHOSPHODIESTERASE YAEI"/>
    <property type="match status" value="1"/>
</dbReference>
<dbReference type="KEGG" id="dwu:DVJ83_09460"/>
<dbReference type="SUPFAM" id="SSF56300">
    <property type="entry name" value="Metallo-dependent phosphatases"/>
    <property type="match status" value="1"/>
</dbReference>
<dbReference type="STRING" id="1288484.GCA_000348665_01679"/>
<dbReference type="EMBL" id="CP031158">
    <property type="protein sequence ID" value="AXG99330.1"/>
    <property type="molecule type" value="Genomic_DNA"/>
</dbReference>
<evidence type="ECO:0000256" key="2">
    <source>
        <dbReference type="ARBA" id="ARBA00022801"/>
    </source>
</evidence>
<evidence type="ECO:0000259" key="3">
    <source>
        <dbReference type="Pfam" id="PF00149"/>
    </source>
</evidence>
<keyword evidence="2" id="KW-0378">Hydrolase</keyword>
<dbReference type="RefSeq" id="WP_114672170.1">
    <property type="nucleotide sequence ID" value="NZ_CP031158.1"/>
</dbReference>
<dbReference type="CDD" id="cd07385">
    <property type="entry name" value="MPP_YkuE_C"/>
    <property type="match status" value="1"/>
</dbReference>
<organism evidence="4 5">
    <name type="scientific">Deinococcus wulumuqiensis</name>
    <dbReference type="NCBI Taxonomy" id="980427"/>
    <lineage>
        <taxon>Bacteria</taxon>
        <taxon>Thermotogati</taxon>
        <taxon>Deinococcota</taxon>
        <taxon>Deinococci</taxon>
        <taxon>Deinococcales</taxon>
        <taxon>Deinococcaceae</taxon>
        <taxon>Deinococcus</taxon>
    </lineage>
</organism>
<dbReference type="InterPro" id="IPR029052">
    <property type="entry name" value="Metallo-depent_PP-like"/>
</dbReference>
<proteinExistence type="predicted"/>
<protein>
    <submittedName>
        <fullName evidence="4">Metallophosphoesterase</fullName>
    </submittedName>
</protein>